<dbReference type="InterPro" id="IPR050836">
    <property type="entry name" value="SDS22/Internalin_LRR"/>
</dbReference>
<dbReference type="InterPro" id="IPR001611">
    <property type="entry name" value="Leu-rich_rpt"/>
</dbReference>
<keyword evidence="9" id="KW-0472">Membrane</keyword>
<reference evidence="12 13" key="1">
    <citation type="submission" date="2020-03" db="EMBL/GenBank/DDBJ databases">
        <title>Soil Listeria distribution.</title>
        <authorList>
            <person name="Liao J."/>
            <person name="Wiedmann M."/>
        </authorList>
    </citation>
    <scope>NUCLEOTIDE SEQUENCE [LARGE SCALE GENOMIC DNA]</scope>
    <source>
        <strain evidence="12 13">FSL L7-0297</strain>
    </source>
</reference>
<evidence type="ECO:0000256" key="5">
    <source>
        <dbReference type="ARBA" id="ARBA00022614"/>
    </source>
</evidence>
<evidence type="ECO:0000256" key="1">
    <source>
        <dbReference type="ARBA" id="ARBA00004196"/>
    </source>
</evidence>
<dbReference type="InterPro" id="IPR024634">
    <property type="entry name" value="Internalin_N"/>
</dbReference>
<dbReference type="Pfam" id="PF12799">
    <property type="entry name" value="LRR_4"/>
    <property type="match status" value="3"/>
</dbReference>
<keyword evidence="7" id="KW-0677">Repeat</keyword>
<dbReference type="EMBL" id="JAARXV010000004">
    <property type="protein sequence ID" value="MBC2142581.1"/>
    <property type="molecule type" value="Genomic_DNA"/>
</dbReference>
<feature type="region of interest" description="Disordered" evidence="8">
    <location>
        <begin position="594"/>
        <end position="618"/>
    </location>
</feature>
<evidence type="ECO:0000256" key="7">
    <source>
        <dbReference type="ARBA" id="ARBA00022737"/>
    </source>
</evidence>
<feature type="transmembrane region" description="Helical" evidence="9">
    <location>
        <begin position="7"/>
        <end position="25"/>
    </location>
</feature>
<dbReference type="Gene3D" id="2.60.40.4270">
    <property type="entry name" value="Listeria-Bacteroides repeat domain"/>
    <property type="match status" value="3"/>
</dbReference>
<feature type="transmembrane region" description="Helical" evidence="9">
    <location>
        <begin position="635"/>
        <end position="653"/>
    </location>
</feature>
<evidence type="ECO:0000256" key="2">
    <source>
        <dbReference type="ARBA" id="ARBA00004613"/>
    </source>
</evidence>
<keyword evidence="6" id="KW-0732">Signal</keyword>
<dbReference type="NCBIfam" id="TIGR01167">
    <property type="entry name" value="LPXTG_anchor"/>
    <property type="match status" value="1"/>
</dbReference>
<evidence type="ECO:0000256" key="3">
    <source>
        <dbReference type="ARBA" id="ARBA00009432"/>
    </source>
</evidence>
<feature type="compositionally biased region" description="Gly residues" evidence="8">
    <location>
        <begin position="596"/>
        <end position="608"/>
    </location>
</feature>
<evidence type="ECO:0000256" key="8">
    <source>
        <dbReference type="SAM" id="MobiDB-lite"/>
    </source>
</evidence>
<evidence type="ECO:0000259" key="10">
    <source>
        <dbReference type="Pfam" id="PF08191"/>
    </source>
</evidence>
<dbReference type="InterPro" id="IPR003591">
    <property type="entry name" value="Leu-rich_rpt_typical-subtyp"/>
</dbReference>
<dbReference type="InterPro" id="IPR025875">
    <property type="entry name" value="Leu-rich_rpt_4"/>
</dbReference>
<dbReference type="InterPro" id="IPR014756">
    <property type="entry name" value="Ig_E-set"/>
</dbReference>
<dbReference type="InterPro" id="IPR032675">
    <property type="entry name" value="LRR_dom_sf"/>
</dbReference>
<dbReference type="PANTHER" id="PTHR46652">
    <property type="entry name" value="LEUCINE-RICH REPEAT AND IQ DOMAIN-CONTAINING PROTEIN 1-RELATED"/>
    <property type="match status" value="1"/>
</dbReference>
<dbReference type="AlphaFoldDB" id="A0AB73H9I6"/>
<dbReference type="Gene3D" id="3.80.10.10">
    <property type="entry name" value="Ribonuclease Inhibitor"/>
    <property type="match status" value="2"/>
</dbReference>
<evidence type="ECO:0000256" key="6">
    <source>
        <dbReference type="ARBA" id="ARBA00022729"/>
    </source>
</evidence>
<dbReference type="GO" id="GO:0009274">
    <property type="term" value="C:peptidoglycan-based cell wall"/>
    <property type="evidence" value="ECO:0007669"/>
    <property type="project" value="UniProtKB-ARBA"/>
</dbReference>
<evidence type="ECO:0000313" key="12">
    <source>
        <dbReference type="EMBL" id="MBC2142581.1"/>
    </source>
</evidence>
<dbReference type="InterPro" id="IPR042229">
    <property type="entry name" value="Listeria/Bacterioides_rpt_sf"/>
</dbReference>
<dbReference type="NCBIfam" id="TIGR02543">
    <property type="entry name" value="List_Bact_rpt"/>
    <property type="match status" value="3"/>
</dbReference>
<protein>
    <submittedName>
        <fullName evidence="12">LPXTG cell wall anchor domain-containing protein</fullName>
    </submittedName>
</protein>
<evidence type="ECO:0000256" key="4">
    <source>
        <dbReference type="ARBA" id="ARBA00022525"/>
    </source>
</evidence>
<dbReference type="GO" id="GO:0030313">
    <property type="term" value="C:cell envelope"/>
    <property type="evidence" value="ECO:0007669"/>
    <property type="project" value="UniProtKB-SubCell"/>
</dbReference>
<proteinExistence type="inferred from homology"/>
<dbReference type="SMART" id="SM00369">
    <property type="entry name" value="LRR_TYP"/>
    <property type="match status" value="6"/>
</dbReference>
<dbReference type="Pfam" id="PF12354">
    <property type="entry name" value="Internalin_N"/>
    <property type="match status" value="1"/>
</dbReference>
<dbReference type="PANTHER" id="PTHR46652:SF3">
    <property type="entry name" value="LEUCINE-RICH REPEAT-CONTAINING PROTEIN 9"/>
    <property type="match status" value="1"/>
</dbReference>
<dbReference type="FunFam" id="3.80.10.10:FF:001164">
    <property type="entry name" value="GH01279p"/>
    <property type="match status" value="1"/>
</dbReference>
<feature type="domain" description="Internalin N-terminal" evidence="11">
    <location>
        <begin position="34"/>
        <end position="71"/>
    </location>
</feature>
<feature type="domain" description="Internalin Ig-like inter-repeat region" evidence="10">
    <location>
        <begin position="327"/>
        <end position="380"/>
    </location>
</feature>
<evidence type="ECO:0000259" key="11">
    <source>
        <dbReference type="Pfam" id="PF12354"/>
    </source>
</evidence>
<sequence length="656" mass="70983">MKSKGRLFLYVVLALSIVIGTNVFIKIDAYAAAAPPAAISQIFPDDALAKEIQTALGKSSTAEVVTQTDLDTINSLTLTSKGISSIEGMNYLTNLETLILSSNQVSDISPLKGLTNLTKLQLSGNPISDISALSNLKNLQALDINDAQITDITPLSGLTNLKGLGLYNNQLDNLSGVNNLQQLRSLNVSNNKLTNIDELQALSNLGVLYANGNQINNLQGLSTLKNLFLLDLSTNQIVDTTPLAGLTNVQTLYLSNNQISDVSGLSSLINLDWLDISQNKISNIRPLNSLTKLTIIQMTNQLIVNEPISFESTITIPNLIKNIAEQTIDPDTISDNGVYANGSVTWNLPTYIPKVSYTFIERDTVGNATGNFSGTVEQPLVQYFKATFNIEGQETTENVETGTLLQEPPTPVKEGYTFNGWYDAETGGTKWDFTADTMPANDITLYAQFSINSYTATFDADGVISTQTVDYQGLLEEPPAPTKDGYTFKGWYDAKSGGTKWDFANNQMPAKDITLYAQFSINSYTATFDVDGVISTQTVDYQGLLEEPPAPTKDGYTFTGWYNAKSGGTKWDFTNNQMPAKDITLYAQFSKDAASGGDGGGTDEGGGNSENSTDGTTNTDTINHIVLPATGDHRVLFPIFIGTFLTGLALLTLRRK</sequence>
<dbReference type="Gene3D" id="1.10.8.390">
    <property type="entry name" value="Internalin N-terminal Cap domain-like"/>
    <property type="match status" value="1"/>
</dbReference>
<dbReference type="SUPFAM" id="SSF81296">
    <property type="entry name" value="E set domains"/>
    <property type="match status" value="1"/>
</dbReference>
<dbReference type="Pfam" id="PF09479">
    <property type="entry name" value="Flg_new"/>
    <property type="match status" value="3"/>
</dbReference>
<dbReference type="GO" id="GO:0005576">
    <property type="term" value="C:extracellular region"/>
    <property type="evidence" value="ECO:0007669"/>
    <property type="project" value="UniProtKB-SubCell"/>
</dbReference>
<dbReference type="Pfam" id="PF08191">
    <property type="entry name" value="LRR_adjacent"/>
    <property type="match status" value="1"/>
</dbReference>
<dbReference type="SMART" id="SM00365">
    <property type="entry name" value="LRR_SD22"/>
    <property type="match status" value="9"/>
</dbReference>
<dbReference type="PROSITE" id="PS51450">
    <property type="entry name" value="LRR"/>
    <property type="match status" value="9"/>
</dbReference>
<evidence type="ECO:0000313" key="13">
    <source>
        <dbReference type="Proteomes" id="UP000552309"/>
    </source>
</evidence>
<keyword evidence="9" id="KW-0812">Transmembrane</keyword>
<gene>
    <name evidence="12" type="ORF">HCA89_09680</name>
</gene>
<dbReference type="SUPFAM" id="SSF52058">
    <property type="entry name" value="L domain-like"/>
    <property type="match status" value="1"/>
</dbReference>
<evidence type="ECO:0000256" key="9">
    <source>
        <dbReference type="SAM" id="Phobius"/>
    </source>
</evidence>
<dbReference type="Gene3D" id="2.60.40.1220">
    <property type="match status" value="1"/>
</dbReference>
<keyword evidence="5" id="KW-0433">Leucine-rich repeat</keyword>
<comment type="subcellular location">
    <subcellularLocation>
        <location evidence="1">Cell envelope</location>
    </subcellularLocation>
    <subcellularLocation>
        <location evidence="2">Secreted</location>
    </subcellularLocation>
</comment>
<comment type="similarity">
    <text evidence="3">Belongs to the internalin family.</text>
</comment>
<dbReference type="InterPro" id="IPR013378">
    <property type="entry name" value="InlB-like_B-rpt"/>
</dbReference>
<name>A0AB73H9I6_LISIO</name>
<dbReference type="RefSeq" id="WP_185543526.1">
    <property type="nucleotide sequence ID" value="NZ_JAARXV010000004.1"/>
</dbReference>
<organism evidence="12 13">
    <name type="scientific">Listeria innocua</name>
    <dbReference type="NCBI Taxonomy" id="1642"/>
    <lineage>
        <taxon>Bacteria</taxon>
        <taxon>Bacillati</taxon>
        <taxon>Bacillota</taxon>
        <taxon>Bacilli</taxon>
        <taxon>Bacillales</taxon>
        <taxon>Listeriaceae</taxon>
        <taxon>Listeria</taxon>
    </lineage>
</organism>
<keyword evidence="4" id="KW-0964">Secreted</keyword>
<keyword evidence="9" id="KW-1133">Transmembrane helix</keyword>
<accession>A0AB73H9I6</accession>
<dbReference type="Proteomes" id="UP000552309">
    <property type="component" value="Unassembled WGS sequence"/>
</dbReference>
<dbReference type="InterPro" id="IPR014755">
    <property type="entry name" value="Cu-Rt/internalin_Ig-like"/>
</dbReference>
<dbReference type="InterPro" id="IPR012569">
    <property type="entry name" value="Inl_IR"/>
</dbReference>
<comment type="caution">
    <text evidence="12">The sequence shown here is derived from an EMBL/GenBank/DDBJ whole genome shotgun (WGS) entry which is preliminary data.</text>
</comment>